<gene>
    <name evidence="2" type="ORF">MM415B03427_0009</name>
</gene>
<name>A0A6M3L974_9ZZZZ</name>
<feature type="transmembrane region" description="Helical" evidence="1">
    <location>
        <begin position="12"/>
        <end position="31"/>
    </location>
</feature>
<keyword evidence="1" id="KW-0472">Membrane</keyword>
<keyword evidence="1" id="KW-0812">Transmembrane</keyword>
<protein>
    <submittedName>
        <fullName evidence="2">Uncharacterized protein</fullName>
    </submittedName>
</protein>
<organism evidence="2">
    <name type="scientific">viral metagenome</name>
    <dbReference type="NCBI Taxonomy" id="1070528"/>
    <lineage>
        <taxon>unclassified sequences</taxon>
        <taxon>metagenomes</taxon>
        <taxon>organismal metagenomes</taxon>
    </lineage>
</organism>
<dbReference type="AlphaFoldDB" id="A0A6M3L974"/>
<accession>A0A6M3L974</accession>
<keyword evidence="1" id="KW-1133">Transmembrane helix</keyword>
<evidence type="ECO:0000313" key="2">
    <source>
        <dbReference type="EMBL" id="QJA91230.1"/>
    </source>
</evidence>
<dbReference type="EMBL" id="MT142971">
    <property type="protein sequence ID" value="QJA91230.1"/>
    <property type="molecule type" value="Genomic_DNA"/>
</dbReference>
<reference evidence="2" key="1">
    <citation type="submission" date="2020-03" db="EMBL/GenBank/DDBJ databases">
        <title>The deep terrestrial virosphere.</title>
        <authorList>
            <person name="Holmfeldt K."/>
            <person name="Nilsson E."/>
            <person name="Simone D."/>
            <person name="Lopez-Fernandez M."/>
            <person name="Wu X."/>
            <person name="de Brujin I."/>
            <person name="Lundin D."/>
            <person name="Andersson A."/>
            <person name="Bertilsson S."/>
            <person name="Dopson M."/>
        </authorList>
    </citation>
    <scope>NUCLEOTIDE SEQUENCE</scope>
    <source>
        <strain evidence="2">MM415B03427</strain>
    </source>
</reference>
<evidence type="ECO:0000256" key="1">
    <source>
        <dbReference type="SAM" id="Phobius"/>
    </source>
</evidence>
<sequence>MDLPDVITSQWPVAALFAIFSVVQTGIFIRYMEVRNGKYIKAIDALLTRMDAGFNDTKIKIDSISRGKRGL</sequence>
<proteinExistence type="predicted"/>